<name>A0A2B7YZW2_POLH7</name>
<accession>A0A2B7YZW2</accession>
<organism evidence="1 2">
    <name type="scientific">Polytolypa hystricis (strain UAMH7299)</name>
    <dbReference type="NCBI Taxonomy" id="1447883"/>
    <lineage>
        <taxon>Eukaryota</taxon>
        <taxon>Fungi</taxon>
        <taxon>Dikarya</taxon>
        <taxon>Ascomycota</taxon>
        <taxon>Pezizomycotina</taxon>
        <taxon>Eurotiomycetes</taxon>
        <taxon>Eurotiomycetidae</taxon>
        <taxon>Onygenales</taxon>
        <taxon>Onygenales incertae sedis</taxon>
        <taxon>Polytolypa</taxon>
    </lineage>
</organism>
<keyword evidence="2" id="KW-1185">Reference proteome</keyword>
<dbReference type="AlphaFoldDB" id="A0A2B7YZW2"/>
<reference evidence="1 2" key="1">
    <citation type="submission" date="2017-10" db="EMBL/GenBank/DDBJ databases">
        <title>Comparative genomics in systemic dimorphic fungi from Ajellomycetaceae.</title>
        <authorList>
            <person name="Munoz J.F."/>
            <person name="Mcewen J.G."/>
            <person name="Clay O.K."/>
            <person name="Cuomo C.A."/>
        </authorList>
    </citation>
    <scope>NUCLEOTIDE SEQUENCE [LARGE SCALE GENOMIC DNA]</scope>
    <source>
        <strain evidence="1 2">UAMH7299</strain>
    </source>
</reference>
<dbReference type="EMBL" id="PDNA01000014">
    <property type="protein sequence ID" value="PGH26700.1"/>
    <property type="molecule type" value="Genomic_DNA"/>
</dbReference>
<dbReference type="Proteomes" id="UP000224634">
    <property type="component" value="Unassembled WGS sequence"/>
</dbReference>
<sequence>MLVCKGAVKNIPEQYLLEPHTLKDFSSANLQAACEAMVLDCLNFIFNHADLGLTNIIVEGTSRIPGKLGSSISKAPVQVTFLEAGSGTKFRISSRMDNLSRSVADGPYSYWWRGEVQKSLGANGF</sequence>
<evidence type="ECO:0000313" key="2">
    <source>
        <dbReference type="Proteomes" id="UP000224634"/>
    </source>
</evidence>
<evidence type="ECO:0000313" key="1">
    <source>
        <dbReference type="EMBL" id="PGH26700.1"/>
    </source>
</evidence>
<comment type="caution">
    <text evidence="1">The sequence shown here is derived from an EMBL/GenBank/DDBJ whole genome shotgun (WGS) entry which is preliminary data.</text>
</comment>
<gene>
    <name evidence="1" type="ORF">AJ80_01646</name>
</gene>
<protein>
    <submittedName>
        <fullName evidence="1">Uncharacterized protein</fullName>
    </submittedName>
</protein>
<proteinExistence type="predicted"/>